<name>A0A7N0RJD7_KALFE</name>
<organism evidence="1 2">
    <name type="scientific">Kalanchoe fedtschenkoi</name>
    <name type="common">Lavender scallops</name>
    <name type="synonym">South American air plant</name>
    <dbReference type="NCBI Taxonomy" id="63787"/>
    <lineage>
        <taxon>Eukaryota</taxon>
        <taxon>Viridiplantae</taxon>
        <taxon>Streptophyta</taxon>
        <taxon>Embryophyta</taxon>
        <taxon>Tracheophyta</taxon>
        <taxon>Spermatophyta</taxon>
        <taxon>Magnoliopsida</taxon>
        <taxon>eudicotyledons</taxon>
        <taxon>Gunneridae</taxon>
        <taxon>Pentapetalae</taxon>
        <taxon>Saxifragales</taxon>
        <taxon>Crassulaceae</taxon>
        <taxon>Kalanchoe</taxon>
    </lineage>
</organism>
<protein>
    <submittedName>
        <fullName evidence="1">Uncharacterized protein</fullName>
    </submittedName>
</protein>
<dbReference type="AlphaFoldDB" id="A0A7N0RJD7"/>
<sequence>MLGTHSSRASTDGPALQSSIHLTSAVVRFQQMYNVGQLLKSKQEYFKVGTGPALQTKQATSSRT</sequence>
<dbReference type="Proteomes" id="UP000594263">
    <property type="component" value="Unplaced"/>
</dbReference>
<dbReference type="EnsemblPlants" id="Kaladp0011s0652.1.v1.1">
    <property type="protein sequence ID" value="Kaladp0011s0652.1.v1.1"/>
    <property type="gene ID" value="Kaladp0011s0652.v1.1"/>
</dbReference>
<evidence type="ECO:0000313" key="2">
    <source>
        <dbReference type="Proteomes" id="UP000594263"/>
    </source>
</evidence>
<keyword evidence="2" id="KW-1185">Reference proteome</keyword>
<reference evidence="1" key="1">
    <citation type="submission" date="2021-01" db="UniProtKB">
        <authorList>
            <consortium name="EnsemblPlants"/>
        </authorList>
    </citation>
    <scope>IDENTIFICATION</scope>
</reference>
<evidence type="ECO:0000313" key="1">
    <source>
        <dbReference type="EnsemblPlants" id="Kaladp0011s0652.1.v1.1"/>
    </source>
</evidence>
<accession>A0A7N0RJD7</accession>
<proteinExistence type="predicted"/>
<dbReference type="Gramene" id="Kaladp0011s0652.1.v1.1">
    <property type="protein sequence ID" value="Kaladp0011s0652.1.v1.1"/>
    <property type="gene ID" value="Kaladp0011s0652.v1.1"/>
</dbReference>